<evidence type="ECO:0000256" key="8">
    <source>
        <dbReference type="ARBA" id="ARBA00022960"/>
    </source>
</evidence>
<dbReference type="Pfam" id="PF00912">
    <property type="entry name" value="Transgly"/>
    <property type="match status" value="1"/>
</dbReference>
<keyword evidence="10 17" id="KW-1133">Transmembrane helix</keyword>
<feature type="domain" description="Glycosyl transferase family 51" evidence="19">
    <location>
        <begin position="139"/>
        <end position="322"/>
    </location>
</feature>
<evidence type="ECO:0000259" key="19">
    <source>
        <dbReference type="Pfam" id="PF00912"/>
    </source>
</evidence>
<dbReference type="Gene3D" id="3.40.50.12800">
    <property type="match status" value="1"/>
</dbReference>
<organism evidence="20 21">
    <name type="scientific">Bombilactobacillus folatiphilus</name>
    <dbReference type="NCBI Taxonomy" id="2923362"/>
    <lineage>
        <taxon>Bacteria</taxon>
        <taxon>Bacillati</taxon>
        <taxon>Bacillota</taxon>
        <taxon>Bacilli</taxon>
        <taxon>Lactobacillales</taxon>
        <taxon>Lactobacillaceae</taxon>
        <taxon>Bombilactobacillus</taxon>
    </lineage>
</organism>
<feature type="region of interest" description="Disordered" evidence="16">
    <location>
        <begin position="843"/>
        <end position="937"/>
    </location>
</feature>
<dbReference type="PANTHER" id="PTHR32282:SF32">
    <property type="entry name" value="PENICILLIN-BINDING PROTEIN 2A"/>
    <property type="match status" value="1"/>
</dbReference>
<dbReference type="Gene3D" id="3.40.710.10">
    <property type="entry name" value="DD-peptidase/beta-lactamase superfamily"/>
    <property type="match status" value="1"/>
</dbReference>
<dbReference type="SUPFAM" id="SSF53955">
    <property type="entry name" value="Lysozyme-like"/>
    <property type="match status" value="1"/>
</dbReference>
<dbReference type="InterPro" id="IPR023346">
    <property type="entry name" value="Lysozyme-like_dom_sf"/>
</dbReference>
<feature type="compositionally biased region" description="Low complexity" evidence="16">
    <location>
        <begin position="902"/>
        <end position="937"/>
    </location>
</feature>
<evidence type="ECO:0000256" key="3">
    <source>
        <dbReference type="ARBA" id="ARBA00022670"/>
    </source>
</evidence>
<reference evidence="20" key="1">
    <citation type="journal article" date="2022" name="Int. J. Syst. Evol. Microbiol.">
        <title>Apilactobacillus apisilvae sp. nov., Nicolia spurrieriana gen. nov. sp. nov., Bombilactobacillus folatiphilus sp. nov. and Bombilactobacillus thymidiniphilus sp. nov., four new lactic acid bacterial isolates from stingless bees Tetragonula carbonaria and Austroplebeia australis.</title>
        <authorList>
            <person name="Oliphant S.A."/>
            <person name="Watson-Haigh N.S."/>
            <person name="Sumby K.M."/>
            <person name="Gardner J."/>
            <person name="Groom S."/>
            <person name="Jiranek V."/>
        </authorList>
    </citation>
    <scope>NUCLEOTIDE SEQUENCE</scope>
    <source>
        <strain evidence="20">SG4_D2</strain>
    </source>
</reference>
<dbReference type="Pfam" id="PF00905">
    <property type="entry name" value="Transpeptidase"/>
    <property type="match status" value="1"/>
</dbReference>
<keyword evidence="13" id="KW-0961">Cell wall biogenesis/degradation</keyword>
<comment type="catalytic activity">
    <reaction evidence="15">
        <text>[GlcNAc-(1-&gt;4)-Mur2Ac(oyl-L-Ala-gamma-D-Glu-L-Lys-D-Ala-D-Ala)](n)-di-trans,octa-cis-undecaprenyl diphosphate + beta-D-GlcNAc-(1-&gt;4)-Mur2Ac(oyl-L-Ala-gamma-D-Glu-L-Lys-D-Ala-D-Ala)-di-trans,octa-cis-undecaprenyl diphosphate = [GlcNAc-(1-&gt;4)-Mur2Ac(oyl-L-Ala-gamma-D-Glu-L-Lys-D-Ala-D-Ala)](n+1)-di-trans,octa-cis-undecaprenyl diphosphate + di-trans,octa-cis-undecaprenyl diphosphate + H(+)</text>
        <dbReference type="Rhea" id="RHEA:23708"/>
        <dbReference type="Rhea" id="RHEA-COMP:9602"/>
        <dbReference type="Rhea" id="RHEA-COMP:9603"/>
        <dbReference type="ChEBI" id="CHEBI:15378"/>
        <dbReference type="ChEBI" id="CHEBI:58405"/>
        <dbReference type="ChEBI" id="CHEBI:60033"/>
        <dbReference type="ChEBI" id="CHEBI:78435"/>
        <dbReference type="EC" id="2.4.99.28"/>
    </reaction>
</comment>
<evidence type="ECO:0000313" key="20">
    <source>
        <dbReference type="EMBL" id="UQS82482.1"/>
    </source>
</evidence>
<keyword evidence="6 17" id="KW-0812">Transmembrane</keyword>
<evidence type="ECO:0000313" key="21">
    <source>
        <dbReference type="Proteomes" id="UP000831495"/>
    </source>
</evidence>
<keyword evidence="11 17" id="KW-0472">Membrane</keyword>
<evidence type="ECO:0000256" key="10">
    <source>
        <dbReference type="ARBA" id="ARBA00022989"/>
    </source>
</evidence>
<evidence type="ECO:0000256" key="14">
    <source>
        <dbReference type="ARBA" id="ARBA00034000"/>
    </source>
</evidence>
<keyword evidence="8" id="KW-0133">Cell shape</keyword>
<protein>
    <submittedName>
        <fullName evidence="20">Penicillin-binding protein</fullName>
    </submittedName>
</protein>
<keyword evidence="12" id="KW-0511">Multifunctional enzyme</keyword>
<gene>
    <name evidence="20" type="ORF">MOO45_02005</name>
</gene>
<dbReference type="InterPro" id="IPR001264">
    <property type="entry name" value="Glyco_trans_51"/>
</dbReference>
<keyword evidence="7" id="KW-0378">Hydrolase</keyword>
<keyword evidence="5" id="KW-0808">Transferase</keyword>
<feature type="domain" description="Penicillin-binding protein transpeptidase" evidence="18">
    <location>
        <begin position="464"/>
        <end position="715"/>
    </location>
</feature>
<proteinExistence type="predicted"/>
<evidence type="ECO:0000256" key="11">
    <source>
        <dbReference type="ARBA" id="ARBA00023136"/>
    </source>
</evidence>
<name>A0ABY4PB24_9LACO</name>
<evidence type="ECO:0000256" key="5">
    <source>
        <dbReference type="ARBA" id="ARBA00022679"/>
    </source>
</evidence>
<dbReference type="RefSeq" id="WP_249514760.1">
    <property type="nucleotide sequence ID" value="NZ_CP093366.1"/>
</dbReference>
<evidence type="ECO:0000256" key="7">
    <source>
        <dbReference type="ARBA" id="ARBA00022801"/>
    </source>
</evidence>
<evidence type="ECO:0000256" key="13">
    <source>
        <dbReference type="ARBA" id="ARBA00023316"/>
    </source>
</evidence>
<evidence type="ECO:0000256" key="15">
    <source>
        <dbReference type="ARBA" id="ARBA00049902"/>
    </source>
</evidence>
<dbReference type="SUPFAM" id="SSF56601">
    <property type="entry name" value="beta-lactamase/transpeptidase-like"/>
    <property type="match status" value="1"/>
</dbReference>
<evidence type="ECO:0000256" key="6">
    <source>
        <dbReference type="ARBA" id="ARBA00022692"/>
    </source>
</evidence>
<dbReference type="Gene3D" id="1.10.3810.10">
    <property type="entry name" value="Biosynthetic peptidoglycan transglycosylase-like"/>
    <property type="match status" value="1"/>
</dbReference>
<dbReference type="InterPro" id="IPR050396">
    <property type="entry name" value="Glycosyltr_51/Transpeptidase"/>
</dbReference>
<feature type="compositionally biased region" description="Low complexity" evidence="16">
    <location>
        <begin position="865"/>
        <end position="884"/>
    </location>
</feature>
<evidence type="ECO:0000256" key="16">
    <source>
        <dbReference type="SAM" id="MobiDB-lite"/>
    </source>
</evidence>
<dbReference type="InterPro" id="IPR001460">
    <property type="entry name" value="PCN-bd_Tpept"/>
</dbReference>
<dbReference type="Gene3D" id="3.90.1310.40">
    <property type="match status" value="1"/>
</dbReference>
<accession>A0ABY4PB24</accession>
<dbReference type="PANTHER" id="PTHR32282">
    <property type="entry name" value="BINDING PROTEIN TRANSPEPTIDASE, PUTATIVE-RELATED"/>
    <property type="match status" value="1"/>
</dbReference>
<keyword evidence="4" id="KW-0328">Glycosyltransferase</keyword>
<dbReference type="EMBL" id="CP093366">
    <property type="protein sequence ID" value="UQS82482.1"/>
    <property type="molecule type" value="Genomic_DNA"/>
</dbReference>
<evidence type="ECO:0000256" key="9">
    <source>
        <dbReference type="ARBA" id="ARBA00022984"/>
    </source>
</evidence>
<evidence type="ECO:0000256" key="1">
    <source>
        <dbReference type="ARBA" id="ARBA00022475"/>
    </source>
</evidence>
<keyword evidence="1" id="KW-1003">Cell membrane</keyword>
<evidence type="ECO:0000256" key="2">
    <source>
        <dbReference type="ARBA" id="ARBA00022645"/>
    </source>
</evidence>
<keyword evidence="9" id="KW-0573">Peptidoglycan synthesis</keyword>
<feature type="transmembrane region" description="Helical" evidence="17">
    <location>
        <begin position="79"/>
        <end position="103"/>
    </location>
</feature>
<dbReference type="InterPro" id="IPR012338">
    <property type="entry name" value="Beta-lactam/transpept-like"/>
</dbReference>
<keyword evidence="21" id="KW-1185">Reference proteome</keyword>
<evidence type="ECO:0000256" key="4">
    <source>
        <dbReference type="ARBA" id="ARBA00022676"/>
    </source>
</evidence>
<evidence type="ECO:0000259" key="18">
    <source>
        <dbReference type="Pfam" id="PF00905"/>
    </source>
</evidence>
<keyword evidence="3" id="KW-0645">Protease</keyword>
<dbReference type="Proteomes" id="UP000831495">
    <property type="component" value="Chromosome"/>
</dbReference>
<sequence length="937" mass="104589">MRNQNSWWDRLFNHIRQHFLTDDQPVGVHFQNHFRSQPVPQATNTPVQDPSAKYVVNPQDLPRTVGGKLTLFVSIIRKLVLIGFVTFLLIIGLGAGIGSGYLVTLISKEPIPTYTSLKNQIEKTDQSTTLYFDNNVPMDRVLSDTKRIRVNFDQISPYMKKAIVATEDENFYEHHGVVPKSVIRAIISEITGYGTQTGGSTLTQQLVKMQILSSETTWKRKATEILLATRLEKHFSKDQILESYLNVVPLGLNNQGQNIAGVQAAAQGIFNTNAKDLTLAQAAFIAGLPQSPSVYTPFDQHGNLKSNLKLGLERKNTVLFRMYRHGDISKKQYLAAKKVDLRSQFKNQAPAPKAHIKYGYLYNMLTAKLRTKLMHQLARENNIKYSEVQHNKDLYQVFSQKANRMMSEHDYQIHSTIDKNLYDNMQTAFAKNADLLGTTHHTTTQDPNTGATVKVTEPVQNGSVLLDNKTGAVLGFVGGQDFKQNQLNHAFDTLRSPGSSIKPMLVYAPAVERGIIGSKTMLADFKAKFGKYKPTDFDDTVGNKFVPADKALEQSLNIPAVHLYDQVLKKVNPRKYMDKMGLKLSNKEYRELGISLGGTRNGFSVLQEASAFSTFANQGVHVNPYYIAKITDVNNHVIYQHHTKKQRVFQPGTSYIMQQMMHGVIEQGTASSLTYQLDFDYKNAFGKTGTSNDFRDNWFVGSTAGVTMATWMGYDNLYRHNYDLDPDSTETNQTTWANLMNSVYQTKPELLKEHTTMKRPDTVNAEKVLRRTGTLPGSINYEGYQSQINTPTTTSLFFKTHAKPLSKHFGIGGKDKNYRLFWNNYFGADNGYGITQYLDEKKAKSPSKRHTNGLPDSIIGNYVPESSNNSSLSNSESENSFTNSMVSGTGGTGTDNSEPSLPANETTESPATPATTTPPAEDSNSSKVSDSLSDASN</sequence>
<comment type="catalytic activity">
    <reaction evidence="14">
        <text>Preferential cleavage: (Ac)2-L-Lys-D-Ala-|-D-Ala. Also transpeptidation of peptidyl-alanyl moieties that are N-acyl substituents of D-alanine.</text>
        <dbReference type="EC" id="3.4.16.4"/>
    </reaction>
</comment>
<evidence type="ECO:0000256" key="12">
    <source>
        <dbReference type="ARBA" id="ARBA00023268"/>
    </source>
</evidence>
<evidence type="ECO:0000256" key="17">
    <source>
        <dbReference type="SAM" id="Phobius"/>
    </source>
</evidence>
<keyword evidence="2" id="KW-0121">Carboxypeptidase</keyword>
<dbReference type="InterPro" id="IPR036950">
    <property type="entry name" value="PBP_transglycosylase"/>
</dbReference>